<evidence type="ECO:0008006" key="3">
    <source>
        <dbReference type="Google" id="ProtNLM"/>
    </source>
</evidence>
<organism evidence="1 2">
    <name type="scientific">Sphingomonas changbaiensis NBRC 104936</name>
    <dbReference type="NCBI Taxonomy" id="1219043"/>
    <lineage>
        <taxon>Bacteria</taxon>
        <taxon>Pseudomonadati</taxon>
        <taxon>Pseudomonadota</taxon>
        <taxon>Alphaproteobacteria</taxon>
        <taxon>Sphingomonadales</taxon>
        <taxon>Sphingomonadaceae</taxon>
        <taxon>Sphingomonas</taxon>
    </lineage>
</organism>
<proteinExistence type="predicted"/>
<accession>A0A0E9MMQ3</accession>
<dbReference type="EMBL" id="BBWU01000025">
    <property type="protein sequence ID" value="GAO39052.1"/>
    <property type="molecule type" value="Genomic_DNA"/>
</dbReference>
<dbReference type="AlphaFoldDB" id="A0A0E9MMQ3"/>
<dbReference type="STRING" id="1219043.SCH01S_25_00320"/>
<keyword evidence="2" id="KW-1185">Reference proteome</keyword>
<reference evidence="1 2" key="1">
    <citation type="submission" date="2015-04" db="EMBL/GenBank/DDBJ databases">
        <title>Whole genome shotgun sequence of Sphingomonas changbaiensis NBRC 104936.</title>
        <authorList>
            <person name="Katano-Makiyama Y."/>
            <person name="Hosoyama A."/>
            <person name="Hashimoto M."/>
            <person name="Noguchi M."/>
            <person name="Tsuchikane K."/>
            <person name="Ohji S."/>
            <person name="Yamazoe A."/>
            <person name="Ichikawa N."/>
            <person name="Kimura A."/>
            <person name="Fujita N."/>
        </authorList>
    </citation>
    <scope>NUCLEOTIDE SEQUENCE [LARGE SCALE GENOMIC DNA]</scope>
    <source>
        <strain evidence="1 2">NBRC 104936</strain>
    </source>
</reference>
<dbReference type="Proteomes" id="UP000033202">
    <property type="component" value="Unassembled WGS sequence"/>
</dbReference>
<name>A0A0E9MMQ3_9SPHN</name>
<protein>
    <recommendedName>
        <fullName evidence="3">Tetratricopeptide repeat protein</fullName>
    </recommendedName>
</protein>
<dbReference type="SUPFAM" id="SSF48452">
    <property type="entry name" value="TPR-like"/>
    <property type="match status" value="1"/>
</dbReference>
<gene>
    <name evidence="1" type="ORF">SCH01S_25_00320</name>
</gene>
<evidence type="ECO:0000313" key="2">
    <source>
        <dbReference type="Proteomes" id="UP000033202"/>
    </source>
</evidence>
<evidence type="ECO:0000313" key="1">
    <source>
        <dbReference type="EMBL" id="GAO39052.1"/>
    </source>
</evidence>
<dbReference type="OrthoDB" id="7400976at2"/>
<dbReference type="InterPro" id="IPR011990">
    <property type="entry name" value="TPR-like_helical_dom_sf"/>
</dbReference>
<dbReference type="Gene3D" id="1.25.40.10">
    <property type="entry name" value="Tetratricopeptide repeat domain"/>
    <property type="match status" value="1"/>
</dbReference>
<comment type="caution">
    <text evidence="1">The sequence shown here is derived from an EMBL/GenBank/DDBJ whole genome shotgun (WGS) entry which is preliminary data.</text>
</comment>
<sequence length="407" mass="44045">MRKDSGAVARVVGASLFLVLGLWLVLAVGVAGVLRDVQPRLALTWAPWDARAKAKMAEGVMAGKRDGASLTRARSLSESALARDPMSIVALRNIGLIDGLTGHIAEARRTLTLANKLSKRDLGVHLWLIEDAVSRNNIDQALLQYDEALRTSSSARDLLIPILVKATDDPAISEPLRRFVARRPSWAPDFFSRLADNGPSSAPISAFAQSWGAYRERDNWGVVQKLINRLYRDRRFGEAHGLFLATVGIPPARAPLVYNGDFETTPYFSPFDWQLINDEVSNASIDRMEGHGALFSTIQGSRANAATITLVLSPGSYAITSTARSLDSSQGANGRWLIRCEDAVRDELVSAPFESSNLSGDLGASARFKVPPQGCRAQTLVLERSTANGSEDPGLAVKAVSIRRLGS</sequence>